<dbReference type="AlphaFoldDB" id="A0A2I8VL40"/>
<feature type="transmembrane region" description="Helical" evidence="7">
    <location>
        <begin position="234"/>
        <end position="252"/>
    </location>
</feature>
<organism evidence="8 9">
    <name type="scientific">Salinigranum rubrum</name>
    <dbReference type="NCBI Taxonomy" id="755307"/>
    <lineage>
        <taxon>Archaea</taxon>
        <taxon>Methanobacteriati</taxon>
        <taxon>Methanobacteriota</taxon>
        <taxon>Stenosarchaea group</taxon>
        <taxon>Halobacteria</taxon>
        <taxon>Halobacteriales</taxon>
        <taxon>Haloferacaceae</taxon>
        <taxon>Salinigranum</taxon>
    </lineage>
</organism>
<dbReference type="Pfam" id="PF01925">
    <property type="entry name" value="TauE"/>
    <property type="match status" value="1"/>
</dbReference>
<evidence type="ECO:0000313" key="8">
    <source>
        <dbReference type="EMBL" id="AUV82647.1"/>
    </source>
</evidence>
<feature type="transmembrane region" description="Helical" evidence="7">
    <location>
        <begin position="6"/>
        <end position="24"/>
    </location>
</feature>
<comment type="subcellular location">
    <subcellularLocation>
        <location evidence="1 7">Cell membrane</location>
        <topology evidence="1 7">Multi-pass membrane protein</topology>
    </subcellularLocation>
</comment>
<evidence type="ECO:0000313" key="9">
    <source>
        <dbReference type="Proteomes" id="UP000236584"/>
    </source>
</evidence>
<keyword evidence="4 7" id="KW-0812">Transmembrane</keyword>
<evidence type="ECO:0000256" key="3">
    <source>
        <dbReference type="ARBA" id="ARBA00022475"/>
    </source>
</evidence>
<dbReference type="EMBL" id="CP026309">
    <property type="protein sequence ID" value="AUV82647.1"/>
    <property type="molecule type" value="Genomic_DNA"/>
</dbReference>
<dbReference type="GO" id="GO:0005886">
    <property type="term" value="C:plasma membrane"/>
    <property type="evidence" value="ECO:0007669"/>
    <property type="project" value="UniProtKB-SubCell"/>
</dbReference>
<feature type="transmembrane region" description="Helical" evidence="7">
    <location>
        <begin position="102"/>
        <end position="119"/>
    </location>
</feature>
<dbReference type="GeneID" id="35593263"/>
<dbReference type="Proteomes" id="UP000236584">
    <property type="component" value="Chromosome"/>
</dbReference>
<dbReference type="KEGG" id="srub:C2R22_14185"/>
<reference evidence="8 9" key="1">
    <citation type="submission" date="2018-01" db="EMBL/GenBank/DDBJ databases">
        <title>Complete genome sequence of Salinigranum rubrum GX10T, an extremely halophilic archaeon isolated from a marine solar saltern.</title>
        <authorList>
            <person name="Han S."/>
        </authorList>
    </citation>
    <scope>NUCLEOTIDE SEQUENCE [LARGE SCALE GENOMIC DNA]</scope>
    <source>
        <strain evidence="8 9">GX10</strain>
    </source>
</reference>
<comment type="similarity">
    <text evidence="7">Belongs to the 4-toluene sulfonate uptake permease (TSUP) (TC 2.A.102) family.</text>
</comment>
<keyword evidence="9" id="KW-1185">Reference proteome</keyword>
<feature type="transmembrane region" description="Helical" evidence="7">
    <location>
        <begin position="77"/>
        <end position="95"/>
    </location>
</feature>
<gene>
    <name evidence="8" type="ORF">C2R22_14185</name>
</gene>
<dbReference type="InterPro" id="IPR002781">
    <property type="entry name" value="TM_pro_TauE-like"/>
</dbReference>
<sequence length="257" mass="26744">MLPPSPTTVLVFGIVALGGVVTGVNGFGYSVVGTGLLAMVVEPQAAVVLMILPILGANVSLVRELDGAGVKRCAKRFWPFVATALVGTVVGMSLLPRVPRRPLTLALGLFVFGFLAYAQERYPLPGESWIRGRVSETTRVKLLLGAVSGLVFGASNVGVQVVAYLQSLELDHRTFVGVVAMVFLGISGVRVVVAGALGLYEDGGLLALSAVAAVPGLVGVSVGRRVRPRLARRVRRAGMFALLAFVGARLVTTGLGL</sequence>
<evidence type="ECO:0000256" key="7">
    <source>
        <dbReference type="RuleBase" id="RU363041"/>
    </source>
</evidence>
<proteinExistence type="inferred from homology"/>
<dbReference type="InterPro" id="IPR052017">
    <property type="entry name" value="TSUP"/>
</dbReference>
<accession>A0A2I8VL40</accession>
<dbReference type="PANTHER" id="PTHR30269">
    <property type="entry name" value="TRANSMEMBRANE PROTEIN YFCA"/>
    <property type="match status" value="1"/>
</dbReference>
<evidence type="ECO:0000256" key="5">
    <source>
        <dbReference type="ARBA" id="ARBA00022989"/>
    </source>
</evidence>
<feature type="transmembrane region" description="Helical" evidence="7">
    <location>
        <begin position="203"/>
        <end position="222"/>
    </location>
</feature>
<feature type="transmembrane region" description="Helical" evidence="7">
    <location>
        <begin position="36"/>
        <end position="57"/>
    </location>
</feature>
<dbReference type="PANTHER" id="PTHR30269:SF32">
    <property type="entry name" value="MEMBRANE TRANSPORTER PROTEIN-RELATED"/>
    <property type="match status" value="1"/>
</dbReference>
<keyword evidence="5 7" id="KW-1133">Transmembrane helix</keyword>
<evidence type="ECO:0000256" key="6">
    <source>
        <dbReference type="ARBA" id="ARBA00023136"/>
    </source>
</evidence>
<dbReference type="OrthoDB" id="214582at2157"/>
<keyword evidence="6 7" id="KW-0472">Membrane</keyword>
<keyword evidence="3 7" id="KW-1003">Cell membrane</keyword>
<evidence type="ECO:0000256" key="4">
    <source>
        <dbReference type="ARBA" id="ARBA00022692"/>
    </source>
</evidence>
<dbReference type="RefSeq" id="WP_103426336.1">
    <property type="nucleotide sequence ID" value="NZ_CP026309.1"/>
</dbReference>
<protein>
    <recommendedName>
        <fullName evidence="7">Probable membrane transporter protein</fullName>
    </recommendedName>
</protein>
<name>A0A2I8VL40_9EURY</name>
<evidence type="ECO:0000256" key="2">
    <source>
        <dbReference type="ARBA" id="ARBA00022448"/>
    </source>
</evidence>
<keyword evidence="2" id="KW-0813">Transport</keyword>
<feature type="transmembrane region" description="Helical" evidence="7">
    <location>
        <begin position="175"/>
        <end position="197"/>
    </location>
</feature>
<evidence type="ECO:0000256" key="1">
    <source>
        <dbReference type="ARBA" id="ARBA00004651"/>
    </source>
</evidence>
<feature type="transmembrane region" description="Helical" evidence="7">
    <location>
        <begin position="142"/>
        <end position="163"/>
    </location>
</feature>